<keyword evidence="4" id="KW-0804">Transcription</keyword>
<dbReference type="AlphaFoldDB" id="A0A934S286"/>
<organism evidence="6 7">
    <name type="scientific">Pelagicoccus mobilis</name>
    <dbReference type="NCBI Taxonomy" id="415221"/>
    <lineage>
        <taxon>Bacteria</taxon>
        <taxon>Pseudomonadati</taxon>
        <taxon>Verrucomicrobiota</taxon>
        <taxon>Opitutia</taxon>
        <taxon>Puniceicoccales</taxon>
        <taxon>Pelagicoccaceae</taxon>
        <taxon>Pelagicoccus</taxon>
    </lineage>
</organism>
<dbReference type="InterPro" id="IPR009061">
    <property type="entry name" value="DNA-bd_dom_put_sf"/>
</dbReference>
<dbReference type="EMBL" id="JAENIL010000026">
    <property type="protein sequence ID" value="MBK1878094.1"/>
    <property type="molecule type" value="Genomic_DNA"/>
</dbReference>
<feature type="domain" description="HTH merR-type" evidence="5">
    <location>
        <begin position="8"/>
        <end position="77"/>
    </location>
</feature>
<evidence type="ECO:0000256" key="2">
    <source>
        <dbReference type="ARBA" id="ARBA00023015"/>
    </source>
</evidence>
<reference evidence="6" key="1">
    <citation type="submission" date="2021-01" db="EMBL/GenBank/DDBJ databases">
        <title>Modified the classification status of verrucomicrobia.</title>
        <authorList>
            <person name="Feng X."/>
        </authorList>
    </citation>
    <scope>NUCLEOTIDE SEQUENCE</scope>
    <source>
        <strain evidence="6">KCTC 13126</strain>
    </source>
</reference>
<dbReference type="PANTHER" id="PTHR30204:SF69">
    <property type="entry name" value="MERR-FAMILY TRANSCRIPTIONAL REGULATOR"/>
    <property type="match status" value="1"/>
</dbReference>
<dbReference type="SUPFAM" id="SSF46955">
    <property type="entry name" value="Putative DNA-binding domain"/>
    <property type="match status" value="1"/>
</dbReference>
<dbReference type="PANTHER" id="PTHR30204">
    <property type="entry name" value="REDOX-CYCLING DRUG-SENSING TRANSCRIPTIONAL ACTIVATOR SOXR"/>
    <property type="match status" value="1"/>
</dbReference>
<evidence type="ECO:0000259" key="5">
    <source>
        <dbReference type="PROSITE" id="PS50937"/>
    </source>
</evidence>
<evidence type="ECO:0000256" key="1">
    <source>
        <dbReference type="ARBA" id="ARBA00022491"/>
    </source>
</evidence>
<proteinExistence type="predicted"/>
<evidence type="ECO:0000256" key="3">
    <source>
        <dbReference type="ARBA" id="ARBA00023125"/>
    </source>
</evidence>
<dbReference type="InterPro" id="IPR047057">
    <property type="entry name" value="MerR_fam"/>
</dbReference>
<dbReference type="Proteomes" id="UP000617628">
    <property type="component" value="Unassembled WGS sequence"/>
</dbReference>
<dbReference type="RefSeq" id="WP_200356307.1">
    <property type="nucleotide sequence ID" value="NZ_JAENIL010000026.1"/>
</dbReference>
<dbReference type="InterPro" id="IPR000551">
    <property type="entry name" value="MerR-type_HTH_dom"/>
</dbReference>
<dbReference type="PROSITE" id="PS50937">
    <property type="entry name" value="HTH_MERR_2"/>
    <property type="match status" value="1"/>
</dbReference>
<dbReference type="Pfam" id="PF13411">
    <property type="entry name" value="MerR_1"/>
    <property type="match status" value="1"/>
</dbReference>
<keyword evidence="3" id="KW-0238">DNA-binding</keyword>
<evidence type="ECO:0000256" key="4">
    <source>
        <dbReference type="ARBA" id="ARBA00023163"/>
    </source>
</evidence>
<dbReference type="Gene3D" id="1.10.1660.10">
    <property type="match status" value="1"/>
</dbReference>
<evidence type="ECO:0000313" key="6">
    <source>
        <dbReference type="EMBL" id="MBK1878094.1"/>
    </source>
</evidence>
<keyword evidence="7" id="KW-1185">Reference proteome</keyword>
<evidence type="ECO:0000313" key="7">
    <source>
        <dbReference type="Proteomes" id="UP000617628"/>
    </source>
</evidence>
<sequence length="321" mass="35983">MNLETETGYKIGTAAKMAGISPNTIRTWMRRDYFAASIETESGERILSSQDLKRLINLKSLIDLGDSIGQIARLDSEDLQTRLAELKSTSELAFSNEIPSLSNLEAGFVSPSASIRLSAAKPLFWNSKSFTTLEALSEYISGDHHLSLVLIDSQGPNPAEKSAVLEFSRQNPDITVILIFDFMQRSLLRELANAQVHLLRWPVNSIMLERYLYSIMPSLNKAQTITPTQSTEPPPRLLTEKQLTELANSAPDLDCECPRHVSSLITSLCAFENYSEQCENETQQAKELHQYLYRETAKARHIMEHALIKLCKEDGIQIPPA</sequence>
<comment type="caution">
    <text evidence="6">The sequence shown here is derived from an EMBL/GenBank/DDBJ whole genome shotgun (WGS) entry which is preliminary data.</text>
</comment>
<keyword evidence="2" id="KW-0805">Transcription regulation</keyword>
<protein>
    <submittedName>
        <fullName evidence="6">MerR family transcriptional regulator</fullName>
    </submittedName>
</protein>
<dbReference type="GO" id="GO:0003677">
    <property type="term" value="F:DNA binding"/>
    <property type="evidence" value="ECO:0007669"/>
    <property type="project" value="UniProtKB-KW"/>
</dbReference>
<accession>A0A934S286</accession>
<dbReference type="SMART" id="SM00422">
    <property type="entry name" value="HTH_MERR"/>
    <property type="match status" value="1"/>
</dbReference>
<dbReference type="GO" id="GO:0003700">
    <property type="term" value="F:DNA-binding transcription factor activity"/>
    <property type="evidence" value="ECO:0007669"/>
    <property type="project" value="InterPro"/>
</dbReference>
<name>A0A934S286_9BACT</name>
<keyword evidence="1" id="KW-0678">Repressor</keyword>
<gene>
    <name evidence="6" type="ORF">JIN87_14540</name>
</gene>